<keyword evidence="2 9" id="KW-0436">Ligase</keyword>
<keyword evidence="3 9" id="KW-0479">Metal-binding</keyword>
<dbReference type="NCBIfam" id="TIGR00347">
    <property type="entry name" value="bioD"/>
    <property type="match status" value="1"/>
</dbReference>
<dbReference type="InterPro" id="IPR027417">
    <property type="entry name" value="P-loop_NTPase"/>
</dbReference>
<evidence type="ECO:0000256" key="9">
    <source>
        <dbReference type="HAMAP-Rule" id="MF_00336"/>
    </source>
</evidence>
<keyword evidence="7 9" id="KW-0460">Magnesium</keyword>
<evidence type="ECO:0000256" key="6">
    <source>
        <dbReference type="ARBA" id="ARBA00022840"/>
    </source>
</evidence>
<dbReference type="GO" id="GO:0000287">
    <property type="term" value="F:magnesium ion binding"/>
    <property type="evidence" value="ECO:0007669"/>
    <property type="project" value="UniProtKB-UniRule"/>
</dbReference>
<dbReference type="Gene3D" id="3.40.50.300">
    <property type="entry name" value="P-loop containing nucleotide triphosphate hydrolases"/>
    <property type="match status" value="1"/>
</dbReference>
<comment type="similarity">
    <text evidence="9">Belongs to the dethiobiotin synthetase family.</text>
</comment>
<evidence type="ECO:0000256" key="4">
    <source>
        <dbReference type="ARBA" id="ARBA00022741"/>
    </source>
</evidence>
<feature type="active site" evidence="9">
    <location>
        <position position="72"/>
    </location>
</feature>
<comment type="subunit">
    <text evidence="9">Homodimer.</text>
</comment>
<dbReference type="Pfam" id="PF13500">
    <property type="entry name" value="AAA_26"/>
    <property type="match status" value="1"/>
</dbReference>
<dbReference type="PANTHER" id="PTHR43210">
    <property type="entry name" value="DETHIOBIOTIN SYNTHETASE"/>
    <property type="match status" value="1"/>
</dbReference>
<keyword evidence="11" id="KW-1185">Reference proteome</keyword>
<dbReference type="Proteomes" id="UP000193834">
    <property type="component" value="Unassembled WGS sequence"/>
</dbReference>
<feature type="binding site" evidence="9">
    <location>
        <position position="76"/>
    </location>
    <ligand>
        <name>substrate</name>
    </ligand>
</feature>
<dbReference type="HAMAP" id="MF_00336">
    <property type="entry name" value="BioD"/>
    <property type="match status" value="1"/>
</dbReference>
<evidence type="ECO:0000313" key="10">
    <source>
        <dbReference type="EMBL" id="SMG51867.1"/>
    </source>
</evidence>
<evidence type="ECO:0000256" key="5">
    <source>
        <dbReference type="ARBA" id="ARBA00022756"/>
    </source>
</evidence>
<comment type="function">
    <text evidence="9">Catalyzes a mechanistically unusual reaction, the ATP-dependent insertion of CO2 between the N7 and N8 nitrogen atoms of 7,8-diaminopelargonic acid (DAPA, also called 7,8-diammoniononanoate) to form a ureido ring.</text>
</comment>
<protein>
    <recommendedName>
        <fullName evidence="9">ATP-dependent dethiobiotin synthetase BioD</fullName>
        <ecNumber evidence="9">6.3.3.3</ecNumber>
    </recommendedName>
    <alternativeName>
        <fullName evidence="9">DTB synthetase</fullName>
        <shortName evidence="9">DTBS</shortName>
    </alternativeName>
    <alternativeName>
        <fullName evidence="9">Dethiobiotin synthase</fullName>
    </alternativeName>
</protein>
<comment type="subcellular location">
    <subcellularLocation>
        <location evidence="9">Cytoplasm</location>
    </subcellularLocation>
</comment>
<dbReference type="GO" id="GO:0009102">
    <property type="term" value="P:biotin biosynthetic process"/>
    <property type="evidence" value="ECO:0007669"/>
    <property type="project" value="UniProtKB-UniRule"/>
</dbReference>
<keyword evidence="4 9" id="KW-0547">Nucleotide-binding</keyword>
<reference evidence="10 11" key="1">
    <citation type="submission" date="2017-04" db="EMBL/GenBank/DDBJ databases">
        <authorList>
            <person name="Afonso C.L."/>
            <person name="Miller P.J."/>
            <person name="Scott M.A."/>
            <person name="Spackman E."/>
            <person name="Goraichik I."/>
            <person name="Dimitrov K.M."/>
            <person name="Suarez D.L."/>
            <person name="Swayne D.E."/>
        </authorList>
    </citation>
    <scope>NUCLEOTIDE SEQUENCE [LARGE SCALE GENOMIC DNA]</scope>
    <source>
        <strain evidence="10 11">11</strain>
    </source>
</reference>
<dbReference type="GO" id="GO:0005524">
    <property type="term" value="F:ATP binding"/>
    <property type="evidence" value="ECO:0007669"/>
    <property type="project" value="UniProtKB-UniRule"/>
</dbReference>
<proteinExistence type="inferred from homology"/>
<comment type="caution">
    <text evidence="9">Lacks conserved residue(s) required for the propagation of feature annotation.</text>
</comment>
<gene>
    <name evidence="9" type="primary">bioD</name>
    <name evidence="10" type="ORF">SAMN06295960_3310</name>
</gene>
<evidence type="ECO:0000313" key="11">
    <source>
        <dbReference type="Proteomes" id="UP000193834"/>
    </source>
</evidence>
<comment type="cofactor">
    <cofactor evidence="9">
        <name>Mg(2+)</name>
        <dbReference type="ChEBI" id="CHEBI:18420"/>
    </cofactor>
</comment>
<organism evidence="10 11">
    <name type="scientific">Paenibacillus aquistagni</name>
    <dbReference type="NCBI Taxonomy" id="1852522"/>
    <lineage>
        <taxon>Bacteria</taxon>
        <taxon>Bacillati</taxon>
        <taxon>Bacillota</taxon>
        <taxon>Bacilli</taxon>
        <taxon>Bacillales</taxon>
        <taxon>Paenibacillaceae</taxon>
        <taxon>Paenibacillus</taxon>
    </lineage>
</organism>
<dbReference type="EC" id="6.3.3.3" evidence="9"/>
<feature type="binding site" evidence="9">
    <location>
        <begin position="241"/>
        <end position="243"/>
    </location>
    <ligand>
        <name>ATP</name>
        <dbReference type="ChEBI" id="CHEBI:30616"/>
    </ligand>
</feature>
<evidence type="ECO:0000256" key="2">
    <source>
        <dbReference type="ARBA" id="ARBA00022598"/>
    </source>
</evidence>
<evidence type="ECO:0000256" key="8">
    <source>
        <dbReference type="ARBA" id="ARBA00047386"/>
    </source>
</evidence>
<keyword evidence="6 9" id="KW-0067">ATP-binding</keyword>
<dbReference type="AlphaFoldDB" id="A0A1X7LE96"/>
<keyword evidence="5 9" id="KW-0093">Biotin biosynthesis</keyword>
<dbReference type="InterPro" id="IPR004472">
    <property type="entry name" value="DTB_synth_BioD"/>
</dbReference>
<comment type="catalytic activity">
    <reaction evidence="9">
        <text>(7R,8S)-7,8-diammoniononanoate + CO2 + ATP = (4R,5S)-dethiobiotin + ADP + phosphate + 3 H(+)</text>
        <dbReference type="Rhea" id="RHEA:15805"/>
        <dbReference type="ChEBI" id="CHEBI:15378"/>
        <dbReference type="ChEBI" id="CHEBI:16526"/>
        <dbReference type="ChEBI" id="CHEBI:30616"/>
        <dbReference type="ChEBI" id="CHEBI:43474"/>
        <dbReference type="ChEBI" id="CHEBI:149469"/>
        <dbReference type="ChEBI" id="CHEBI:149473"/>
        <dbReference type="ChEBI" id="CHEBI:456216"/>
        <dbReference type="EC" id="6.3.3.3"/>
    </reaction>
</comment>
<feature type="binding site" evidence="9">
    <location>
        <position position="86"/>
    </location>
    <ligand>
        <name>Mg(2+)</name>
        <dbReference type="ChEBI" id="CHEBI:18420"/>
    </ligand>
</feature>
<accession>A0A1X7LE96</accession>
<feature type="binding site" evidence="9">
    <location>
        <begin position="148"/>
        <end position="151"/>
    </location>
    <ligand>
        <name>ATP</name>
        <dbReference type="ChEBI" id="CHEBI:30616"/>
    </ligand>
</feature>
<comment type="catalytic activity">
    <reaction evidence="8">
        <text>(7R,8S)-8-amino-7-(carboxyamino)nonanoate + ATP = (4R,5S)-dethiobiotin + ADP + phosphate + H(+)</text>
        <dbReference type="Rhea" id="RHEA:63684"/>
        <dbReference type="ChEBI" id="CHEBI:15378"/>
        <dbReference type="ChEBI" id="CHEBI:30616"/>
        <dbReference type="ChEBI" id="CHEBI:43474"/>
        <dbReference type="ChEBI" id="CHEBI:149470"/>
        <dbReference type="ChEBI" id="CHEBI:149473"/>
        <dbReference type="ChEBI" id="CHEBI:456216"/>
    </reaction>
</comment>
<dbReference type="STRING" id="1852522.SAMN06295960_3310"/>
<comment type="pathway">
    <text evidence="9">Cofactor biosynthesis; biotin biosynthesis; biotin from 7,8-diaminononanoate: step 1/2.</text>
</comment>
<name>A0A1X7LE96_9BACL</name>
<feature type="binding site" evidence="9">
    <location>
        <position position="50"/>
    </location>
    <ligand>
        <name>Mg(2+)</name>
        <dbReference type="ChEBI" id="CHEBI:18420"/>
    </ligand>
</feature>
<feature type="binding site" evidence="9">
    <location>
        <position position="86"/>
    </location>
    <ligand>
        <name>ATP</name>
        <dbReference type="ChEBI" id="CHEBI:30616"/>
    </ligand>
</feature>
<dbReference type="GO" id="GO:0004141">
    <property type="term" value="F:dethiobiotin synthase activity"/>
    <property type="evidence" value="ECO:0007669"/>
    <property type="project" value="UniProtKB-UniRule"/>
</dbReference>
<feature type="binding site" evidence="9">
    <location>
        <position position="148"/>
    </location>
    <ligand>
        <name>Mg(2+)</name>
        <dbReference type="ChEBI" id="CHEBI:18420"/>
    </ligand>
</feature>
<evidence type="ECO:0000256" key="1">
    <source>
        <dbReference type="ARBA" id="ARBA00022490"/>
    </source>
</evidence>
<dbReference type="PANTHER" id="PTHR43210:SF2">
    <property type="entry name" value="ATP-DEPENDENT DETHIOBIOTIN SYNTHETASE BIOD 2"/>
    <property type="match status" value="1"/>
</dbReference>
<sequence>MLTINYFIWFTQDCLREVKFVMPASKTNVECAANKKGIFVSSTGTEQGKTILASGIAAWWKSVTGAAPAVWKPVQSGVQWGASNADSYRLKWGGGLEDKQEQDIVSLAFSAPLSPLAAAARENVSINCAALRREGITRLSQGLPLVVEGAGGVAVPFANTYTMCSLASDLELPMLIVAQPLLGTISHTVTAVHYAREQGIPDIAVVMGGLAPEQLEREHECEENAQIIAEQAQVPVLGRLPWIPQPVMHDPHAWSSWRAQWVEAMSRVSLLCDWLMGRMNEVNKERCADSSSLTSDC</sequence>
<dbReference type="SUPFAM" id="SSF52540">
    <property type="entry name" value="P-loop containing nucleoside triphosphate hydrolases"/>
    <property type="match status" value="1"/>
</dbReference>
<dbReference type="EMBL" id="FXAZ01000004">
    <property type="protein sequence ID" value="SMG51867.1"/>
    <property type="molecule type" value="Genomic_DNA"/>
</dbReference>
<evidence type="ECO:0000256" key="3">
    <source>
        <dbReference type="ARBA" id="ARBA00022723"/>
    </source>
</evidence>
<evidence type="ECO:0000256" key="7">
    <source>
        <dbReference type="ARBA" id="ARBA00022842"/>
    </source>
</evidence>
<dbReference type="UniPathway" id="UPA00078">
    <property type="reaction ID" value="UER00161"/>
</dbReference>
<dbReference type="GO" id="GO:0005829">
    <property type="term" value="C:cytosol"/>
    <property type="evidence" value="ECO:0007669"/>
    <property type="project" value="TreeGrafter"/>
</dbReference>
<keyword evidence="1 9" id="KW-0963">Cytoplasm</keyword>
<dbReference type="CDD" id="cd03109">
    <property type="entry name" value="DTBS"/>
    <property type="match status" value="1"/>
</dbReference>